<evidence type="ECO:0000256" key="1">
    <source>
        <dbReference type="SAM" id="MobiDB-lite"/>
    </source>
</evidence>
<name>A0A3S5BMY4_9PLAT</name>
<organism evidence="2 3">
    <name type="scientific">Protopolystoma xenopodis</name>
    <dbReference type="NCBI Taxonomy" id="117903"/>
    <lineage>
        <taxon>Eukaryota</taxon>
        <taxon>Metazoa</taxon>
        <taxon>Spiralia</taxon>
        <taxon>Lophotrochozoa</taxon>
        <taxon>Platyhelminthes</taxon>
        <taxon>Monogenea</taxon>
        <taxon>Polyopisthocotylea</taxon>
        <taxon>Polystomatidea</taxon>
        <taxon>Polystomatidae</taxon>
        <taxon>Protopolystoma</taxon>
    </lineage>
</organism>
<keyword evidence="3" id="KW-1185">Reference proteome</keyword>
<accession>A0A3S5BMY4</accession>
<sequence length="267" mass="30837">MAKLFTAVSCRSSYFKGQGIGTSAQHEEPNSFRPILVSEHFEENFRPASQLPQHQLSLFNHISTKNFSNRPISDMKSSRTSSTGGANLELQDFRQIGYQKSQKESLRSGDKFFSSSQSRKLQSSYQELIHNSLVETLQPDKSGLVKVQVDRIARRSSLDDSSQILQTYSGERDLTKNPILVNRIDAYDGEEYSEEEEEESEDEEYMGSRQDRGVHEFKKNEEVAFNQIKRDQELKYFKEAGYRCHEEGEEEVEAEECNEKEWEAEED</sequence>
<protein>
    <submittedName>
        <fullName evidence="2">Uncharacterized protein</fullName>
    </submittedName>
</protein>
<dbReference type="EMBL" id="CAAALY010007669">
    <property type="protein sequence ID" value="VEL09957.1"/>
    <property type="molecule type" value="Genomic_DNA"/>
</dbReference>
<feature type="compositionally biased region" description="Acidic residues" evidence="1">
    <location>
        <begin position="189"/>
        <end position="205"/>
    </location>
</feature>
<feature type="region of interest" description="Disordered" evidence="1">
    <location>
        <begin position="247"/>
        <end position="267"/>
    </location>
</feature>
<reference evidence="2" key="1">
    <citation type="submission" date="2018-11" db="EMBL/GenBank/DDBJ databases">
        <authorList>
            <consortium name="Pathogen Informatics"/>
        </authorList>
    </citation>
    <scope>NUCLEOTIDE SEQUENCE</scope>
</reference>
<dbReference type="Proteomes" id="UP000784294">
    <property type="component" value="Unassembled WGS sequence"/>
</dbReference>
<gene>
    <name evidence="2" type="ORF">PXEA_LOCUS3397</name>
</gene>
<evidence type="ECO:0000313" key="3">
    <source>
        <dbReference type="Proteomes" id="UP000784294"/>
    </source>
</evidence>
<proteinExistence type="predicted"/>
<feature type="region of interest" description="Disordered" evidence="1">
    <location>
        <begin position="189"/>
        <end position="214"/>
    </location>
</feature>
<evidence type="ECO:0000313" key="2">
    <source>
        <dbReference type="EMBL" id="VEL09957.1"/>
    </source>
</evidence>
<comment type="caution">
    <text evidence="2">The sequence shown here is derived from an EMBL/GenBank/DDBJ whole genome shotgun (WGS) entry which is preliminary data.</text>
</comment>
<dbReference type="AlphaFoldDB" id="A0A3S5BMY4"/>
<feature type="non-terminal residue" evidence="2">
    <location>
        <position position="1"/>
    </location>
</feature>